<proteinExistence type="predicted"/>
<evidence type="ECO:0000256" key="2">
    <source>
        <dbReference type="SAM" id="Phobius"/>
    </source>
</evidence>
<dbReference type="CDD" id="cd22278">
    <property type="entry name" value="DPBB_GH45_endoglucanase"/>
    <property type="match status" value="1"/>
</dbReference>
<dbReference type="InterPro" id="IPR036908">
    <property type="entry name" value="RlpA-like_sf"/>
</dbReference>
<keyword evidence="2" id="KW-1133">Transmembrane helix</keyword>
<evidence type="ECO:0008006" key="5">
    <source>
        <dbReference type="Google" id="ProtNLM"/>
    </source>
</evidence>
<dbReference type="Gene3D" id="2.40.40.10">
    <property type="entry name" value="RlpA-like domain"/>
    <property type="match status" value="1"/>
</dbReference>
<organism evidence="3 4">
    <name type="scientific">Rhizoctonia solani</name>
    <dbReference type="NCBI Taxonomy" id="456999"/>
    <lineage>
        <taxon>Eukaryota</taxon>
        <taxon>Fungi</taxon>
        <taxon>Dikarya</taxon>
        <taxon>Basidiomycota</taxon>
        <taxon>Agaricomycotina</taxon>
        <taxon>Agaricomycetes</taxon>
        <taxon>Cantharellales</taxon>
        <taxon>Ceratobasidiaceae</taxon>
        <taxon>Rhizoctonia</taxon>
    </lineage>
</organism>
<feature type="compositionally biased region" description="Pro residues" evidence="1">
    <location>
        <begin position="399"/>
        <end position="412"/>
    </location>
</feature>
<evidence type="ECO:0000313" key="3">
    <source>
        <dbReference type="EMBL" id="CAE6475861.1"/>
    </source>
</evidence>
<name>A0A8H3C7N6_9AGAM</name>
<dbReference type="EMBL" id="CAJMWW010000630">
    <property type="protein sequence ID" value="CAE6475861.1"/>
    <property type="molecule type" value="Genomic_DNA"/>
</dbReference>
<keyword evidence="2" id="KW-0472">Membrane</keyword>
<keyword evidence="2" id="KW-0812">Transmembrane</keyword>
<feature type="transmembrane region" description="Helical" evidence="2">
    <location>
        <begin position="325"/>
        <end position="349"/>
    </location>
</feature>
<dbReference type="Gene3D" id="2.60.120.260">
    <property type="entry name" value="Galactose-binding domain-like"/>
    <property type="match status" value="2"/>
</dbReference>
<dbReference type="Proteomes" id="UP000663841">
    <property type="component" value="Unassembled WGS sequence"/>
</dbReference>
<protein>
    <recommendedName>
        <fullName evidence="5">Expansin-like EG45 domain-containing protein</fullName>
    </recommendedName>
</protein>
<sequence>MAETVYNIASRTVPSTSATISYSPYVLDNANSGGWQSICPTYVTNNGTRSWICDPDSTHATSSFKASFQFSFDGVGIYLVGNTTNNLGYDILLDGSHFPGNFRSNTQSLFSAVDLQPGLHTISLTVRRPVSPENPGSVTLKEVIVNGGTGRSGATVSKKVLDDNDQSIAYHAPPGGNWTIVDAYPQTAEPEELAFSVFHDSTWTNATATIGFKGTGISVYGGCYSHSRYAAYSASIDGSEEIQYDGTINLYSIGGDIKQRAGNCLRYFKAGLDAEKDHKLVLKVKDMGRLAVDWVEIYTVEGGQAIGEGGQNGDGSTGMNNNTRVAIIAGAISGGIVLMLALLTIIICLRQRRPGPQDILTPAPTQTSPRRQAEVSFTSTPFAPNLPRQTDPHSASAMPPWPQPQTPAPSTPKRPSSGGPPILSYSLGRPPLASPGLSTMSSYTGSSGSGSGWPDSAGYLTTSFNYTAPNSPSVSRPSVYTGRMGSLGPEPGTAYVGEPVSSRIWSHPDMLLPLVHVLAWGATAYAWTYTENGIATMTHYTMDVGTIAACGCTGGSTHYPTAALSSLAYGSDGTVGFGSSCGRCFNLTLLNTFLSAPPFYPSTTKSIVVKVTDLCPAISQWCDATESKLNAGGTWLNFDLVWPSVAIPEDWFPSNESFYGKCTPILWCKTQSDFPYAATKLRLQRLWGMERELPIRPVCRELGGWS</sequence>
<feature type="compositionally biased region" description="Polar residues" evidence="1">
    <location>
        <begin position="363"/>
        <end position="382"/>
    </location>
</feature>
<evidence type="ECO:0000256" key="1">
    <source>
        <dbReference type="SAM" id="MobiDB-lite"/>
    </source>
</evidence>
<dbReference type="Pfam" id="PF22514">
    <property type="entry name" value="EXPB1_D1"/>
    <property type="match status" value="1"/>
</dbReference>
<comment type="caution">
    <text evidence="3">The sequence shown here is derived from an EMBL/GenBank/DDBJ whole genome shotgun (WGS) entry which is preliminary data.</text>
</comment>
<feature type="region of interest" description="Disordered" evidence="1">
    <location>
        <begin position="356"/>
        <end position="428"/>
    </location>
</feature>
<dbReference type="AlphaFoldDB" id="A0A8H3C7N6"/>
<gene>
    <name evidence="3" type="ORF">RDB_LOCUS190393</name>
</gene>
<dbReference type="SUPFAM" id="SSF50685">
    <property type="entry name" value="Barwin-like endoglucanases"/>
    <property type="match status" value="1"/>
</dbReference>
<evidence type="ECO:0000313" key="4">
    <source>
        <dbReference type="Proteomes" id="UP000663841"/>
    </source>
</evidence>
<reference evidence="3" key="1">
    <citation type="submission" date="2021-01" db="EMBL/GenBank/DDBJ databases">
        <authorList>
            <person name="Kaushik A."/>
        </authorList>
    </citation>
    <scope>NUCLEOTIDE SEQUENCE</scope>
    <source>
        <strain evidence="3">AG3-T5</strain>
    </source>
</reference>
<accession>A0A8H3C7N6</accession>